<reference evidence="2 3" key="1">
    <citation type="submission" date="2015-10" db="EMBL/GenBank/DDBJ databases">
        <title>Genome sequencing of Penicillium freii.</title>
        <authorList>
            <person name="Nguyen H.D."/>
            <person name="Visagie C.M."/>
            <person name="Seifert K.A."/>
        </authorList>
    </citation>
    <scope>NUCLEOTIDE SEQUENCE [LARGE SCALE GENOMIC DNA]</scope>
    <source>
        <strain evidence="2 3">DAOM 242723</strain>
    </source>
</reference>
<keyword evidence="3" id="KW-1185">Reference proteome</keyword>
<comment type="caution">
    <text evidence="2">The sequence shown here is derived from an EMBL/GenBank/DDBJ whole genome shotgun (WGS) entry which is preliminary data.</text>
</comment>
<organism evidence="2 3">
    <name type="scientific">Penicillium freii</name>
    <dbReference type="NCBI Taxonomy" id="48697"/>
    <lineage>
        <taxon>Eukaryota</taxon>
        <taxon>Fungi</taxon>
        <taxon>Dikarya</taxon>
        <taxon>Ascomycota</taxon>
        <taxon>Pezizomycotina</taxon>
        <taxon>Eurotiomycetes</taxon>
        <taxon>Eurotiomycetidae</taxon>
        <taxon>Eurotiales</taxon>
        <taxon>Aspergillaceae</taxon>
        <taxon>Penicillium</taxon>
    </lineage>
</organism>
<evidence type="ECO:0000313" key="1">
    <source>
        <dbReference type="EMBL" id="KUM55367.1"/>
    </source>
</evidence>
<evidence type="ECO:0000313" key="3">
    <source>
        <dbReference type="Proteomes" id="UP000055045"/>
    </source>
</evidence>
<accession>A0A101M7Q8</accession>
<dbReference type="EMBL" id="LLXE01001263">
    <property type="protein sequence ID" value="KUM55367.1"/>
    <property type="molecule type" value="Genomic_DNA"/>
</dbReference>
<protein>
    <submittedName>
        <fullName evidence="2">Uncharacterized protein</fullName>
    </submittedName>
</protein>
<evidence type="ECO:0000313" key="2">
    <source>
        <dbReference type="EMBL" id="KUM55564.1"/>
    </source>
</evidence>
<gene>
    <name evidence="2" type="ORF">ACN42_g11690</name>
    <name evidence="1" type="ORF">ACN42_g11925</name>
</gene>
<feature type="non-terminal residue" evidence="2">
    <location>
        <position position="1"/>
    </location>
</feature>
<dbReference type="EMBL" id="LLXE01000795">
    <property type="protein sequence ID" value="KUM55564.1"/>
    <property type="molecule type" value="Genomic_DNA"/>
</dbReference>
<sequence>GCVFYYSDTIINNTG</sequence>
<dbReference type="Proteomes" id="UP000055045">
    <property type="component" value="Unassembled WGS sequence"/>
</dbReference>
<proteinExistence type="predicted"/>
<name>A0A101M7Q8_PENFR</name>